<reference evidence="1 2" key="1">
    <citation type="journal article" date="2020" name="Genomics">
        <title>Complete, high-quality genomes from long-read metagenomic sequencing of two wolf lichen thalli reveals enigmatic genome architecture.</title>
        <authorList>
            <person name="McKenzie S.K."/>
            <person name="Walston R.F."/>
            <person name="Allen J.L."/>
        </authorList>
    </citation>
    <scope>NUCLEOTIDE SEQUENCE [LARGE SCALE GENOMIC DNA]</scope>
    <source>
        <strain evidence="1">WasteWater1</strain>
    </source>
</reference>
<name>A0A8H6FDV3_9LECA</name>
<protein>
    <submittedName>
        <fullName evidence="1">Uncharacterized protein</fullName>
    </submittedName>
</protein>
<dbReference type="AlphaFoldDB" id="A0A8H6FDV3"/>
<accession>A0A8H6FDV3</accession>
<proteinExistence type="predicted"/>
<comment type="caution">
    <text evidence="1">The sequence shown here is derived from an EMBL/GenBank/DDBJ whole genome shotgun (WGS) entry which is preliminary data.</text>
</comment>
<evidence type="ECO:0000313" key="2">
    <source>
        <dbReference type="Proteomes" id="UP000593566"/>
    </source>
</evidence>
<keyword evidence="2" id="KW-1185">Reference proteome</keyword>
<dbReference type="GeneID" id="59339418"/>
<dbReference type="EMBL" id="JACCJB010000009">
    <property type="protein sequence ID" value="KAF6224451.1"/>
    <property type="molecule type" value="Genomic_DNA"/>
</dbReference>
<dbReference type="RefSeq" id="XP_037153511.1">
    <property type="nucleotide sequence ID" value="XM_037301877.1"/>
</dbReference>
<dbReference type="Proteomes" id="UP000593566">
    <property type="component" value="Unassembled WGS sequence"/>
</dbReference>
<organism evidence="1 2">
    <name type="scientific">Letharia lupina</name>
    <dbReference type="NCBI Taxonomy" id="560253"/>
    <lineage>
        <taxon>Eukaryota</taxon>
        <taxon>Fungi</taxon>
        <taxon>Dikarya</taxon>
        <taxon>Ascomycota</taxon>
        <taxon>Pezizomycotina</taxon>
        <taxon>Lecanoromycetes</taxon>
        <taxon>OSLEUM clade</taxon>
        <taxon>Lecanoromycetidae</taxon>
        <taxon>Lecanorales</taxon>
        <taxon>Lecanorineae</taxon>
        <taxon>Parmeliaceae</taxon>
        <taxon>Letharia</taxon>
    </lineage>
</organism>
<evidence type="ECO:0000313" key="1">
    <source>
        <dbReference type="EMBL" id="KAF6224451.1"/>
    </source>
</evidence>
<sequence length="197" mass="22126">MAAPNPEAAYPTFSALYAHILALPPPLAPPAKTTSTKLTAQISNLSLHPTLEVALHILNNDLPSAHFLVRHMQAPPAYEGMFLHGILHRIEGDYDNARAWYRNVAESEVFKEVWEGGEEEATRFIGKVEGLVKKREGNEEGLERESLREIKAVVEYCRKKFGEKEMLDATQAWVKPGEDHRKMGEEMVSGGKGFRKF</sequence>
<gene>
    <name evidence="1" type="ORF">HO133_011028</name>
</gene>